<protein>
    <submittedName>
        <fullName evidence="1">Uncharacterized protein</fullName>
    </submittedName>
</protein>
<evidence type="ECO:0000313" key="2">
    <source>
        <dbReference type="Proteomes" id="UP000298390"/>
    </source>
</evidence>
<dbReference type="STRING" id="34475.A0A4Y9YBF4"/>
<sequence>MEVVGIWDRQAPGPGTSISRRKYNELRKAAEKNGPEAKRIYEETTKQIGKIFSSGFSPDKLNEAQELVRSKASEISEAAGGTSQEAWDKVLKEATPYLDKLPDIRKLVEDNASAFMAAGLAQGGAAQEVLARVKEAAEGGAAKNKEKLKELKDFVQAKADEARQRGEKGSQGGLQSLQEWIRGMPGGEEALKKVPDVNVEALMQVAQSRGDDAKKLMGETYEDILKVLQEKAKKAEKIAAEGKEEAKQKSS</sequence>
<organism evidence="1 2">
    <name type="scientific">Rhodofomes roseus</name>
    <dbReference type="NCBI Taxonomy" id="34475"/>
    <lineage>
        <taxon>Eukaryota</taxon>
        <taxon>Fungi</taxon>
        <taxon>Dikarya</taxon>
        <taxon>Basidiomycota</taxon>
        <taxon>Agaricomycotina</taxon>
        <taxon>Agaricomycetes</taxon>
        <taxon>Polyporales</taxon>
        <taxon>Rhodofomes</taxon>
    </lineage>
</organism>
<reference evidence="1 2" key="1">
    <citation type="submission" date="2019-01" db="EMBL/GenBank/DDBJ databases">
        <title>Genome sequencing of the rare red list fungi Fomitopsis rosea.</title>
        <authorList>
            <person name="Buettner E."/>
            <person name="Kellner H."/>
        </authorList>
    </citation>
    <scope>NUCLEOTIDE SEQUENCE [LARGE SCALE GENOMIC DNA]</scope>
    <source>
        <strain evidence="1 2">DSM 105464</strain>
    </source>
</reference>
<dbReference type="Proteomes" id="UP000298390">
    <property type="component" value="Unassembled WGS sequence"/>
</dbReference>
<dbReference type="AlphaFoldDB" id="A0A4Y9YBF4"/>
<name>A0A4Y9YBF4_9APHY</name>
<proteinExistence type="predicted"/>
<evidence type="ECO:0000313" key="1">
    <source>
        <dbReference type="EMBL" id="TFY58917.1"/>
    </source>
</evidence>
<comment type="caution">
    <text evidence="1">The sequence shown here is derived from an EMBL/GenBank/DDBJ whole genome shotgun (WGS) entry which is preliminary data.</text>
</comment>
<accession>A0A4Y9YBF4</accession>
<dbReference type="EMBL" id="SEKV01000331">
    <property type="protein sequence ID" value="TFY58917.1"/>
    <property type="molecule type" value="Genomic_DNA"/>
</dbReference>
<gene>
    <name evidence="1" type="ORF">EVJ58_g6114</name>
</gene>